<dbReference type="PANTHER" id="PTHR24346:SF49">
    <property type="entry name" value="NIM1 SERINE_THREONINE PROTEIN KINASE"/>
    <property type="match status" value="1"/>
</dbReference>
<dbReference type="PROSITE" id="PS00107">
    <property type="entry name" value="PROTEIN_KINASE_ATP"/>
    <property type="match status" value="1"/>
</dbReference>
<evidence type="ECO:0000256" key="2">
    <source>
        <dbReference type="ARBA" id="ARBA00022840"/>
    </source>
</evidence>
<evidence type="ECO:0000259" key="5">
    <source>
        <dbReference type="PROSITE" id="PS50011"/>
    </source>
</evidence>
<feature type="domain" description="Protein kinase" evidence="5">
    <location>
        <begin position="179"/>
        <end position="430"/>
    </location>
</feature>
<evidence type="ECO:0000313" key="7">
    <source>
        <dbReference type="Proteomes" id="UP000471633"/>
    </source>
</evidence>
<dbReference type="InterPro" id="IPR000719">
    <property type="entry name" value="Prot_kinase_dom"/>
</dbReference>
<feature type="region of interest" description="Disordered" evidence="4">
    <location>
        <begin position="98"/>
        <end position="146"/>
    </location>
</feature>
<dbReference type="Gene3D" id="1.10.510.10">
    <property type="entry name" value="Transferase(Phosphotransferase) domain 1"/>
    <property type="match status" value="1"/>
</dbReference>
<keyword evidence="6" id="KW-0418">Kinase</keyword>
<reference evidence="6" key="4">
    <citation type="journal article" date="2022" name="PLoS Pathog.">
        <title>Chromosome-level genome of Schistosoma haematobium underpins genome-wide explorations of molecular variation.</title>
        <authorList>
            <person name="Stroehlein A.J."/>
            <person name="Korhonen P.K."/>
            <person name="Lee V.V."/>
            <person name="Ralph S.A."/>
            <person name="Mentink-Kane M."/>
            <person name="You H."/>
            <person name="McManus D.P."/>
            <person name="Tchuente L.T."/>
            <person name="Stothard J.R."/>
            <person name="Kaur P."/>
            <person name="Dudchenko O."/>
            <person name="Aiden E.L."/>
            <person name="Yang B."/>
            <person name="Yang H."/>
            <person name="Emery A.M."/>
            <person name="Webster B.L."/>
            <person name="Brindley P.J."/>
            <person name="Rollinson D."/>
            <person name="Chang B.C.H."/>
            <person name="Gasser R.B."/>
            <person name="Young N.D."/>
        </authorList>
    </citation>
    <scope>NUCLEOTIDE SEQUENCE</scope>
</reference>
<reference evidence="6" key="2">
    <citation type="journal article" date="2019" name="Gigascience">
        <title>High-quality Schistosoma haematobium genome achieved by single-molecule and long-range sequencing.</title>
        <authorList>
            <person name="Stroehlein A.J."/>
            <person name="Korhonen P.K."/>
            <person name="Chong T.M."/>
            <person name="Lim Y.L."/>
            <person name="Chan K.G."/>
            <person name="Webster B."/>
            <person name="Rollinson D."/>
            <person name="Brindley P.J."/>
            <person name="Gasser R.B."/>
            <person name="Young N.D."/>
        </authorList>
    </citation>
    <scope>NUCLEOTIDE SEQUENCE</scope>
</reference>
<protein>
    <submittedName>
        <fullName evidence="6">G2-specific protein kinase nim-1</fullName>
    </submittedName>
</protein>
<dbReference type="InterPro" id="IPR011009">
    <property type="entry name" value="Kinase-like_dom_sf"/>
</dbReference>
<comment type="caution">
    <text evidence="6">The sequence shown here is derived from an EMBL/GenBank/DDBJ whole genome shotgun (WGS) entry which is preliminary data.</text>
</comment>
<organism evidence="6 7">
    <name type="scientific">Schistosoma haematobium</name>
    <name type="common">Blood fluke</name>
    <dbReference type="NCBI Taxonomy" id="6185"/>
    <lineage>
        <taxon>Eukaryota</taxon>
        <taxon>Metazoa</taxon>
        <taxon>Spiralia</taxon>
        <taxon>Lophotrochozoa</taxon>
        <taxon>Platyhelminthes</taxon>
        <taxon>Trematoda</taxon>
        <taxon>Digenea</taxon>
        <taxon>Strigeidida</taxon>
        <taxon>Schistosomatoidea</taxon>
        <taxon>Schistosomatidae</taxon>
        <taxon>Schistosoma</taxon>
    </lineage>
</organism>
<sequence length="560" mass="63953">MNKNYPREIHIQNGKTIHNRSALSNGKGENSKLERNLTIHWCESEMSYHELSREYTGVDIRNNELQNNNYLAAPGGQLRPAISEVEGLDRYAKQCLEERSVTPPERNGYMNGHSTKSDANHVSTESFSSFKRHPTHKSDQKNVQKQPESLTVFEKLCQKFSKDATYKNEIRAGKRLGFYRFVLDIGRGNFSKVKLALHSLVNIEVAVKVIDRTKFDEKTRRLLSQELTNMERLHHPHIIRAYEAHEVLQRWHLVMEYAPKGELNSYLKRSGRLDEKTSKNYSSQILSALDHLHNNGVVHRDLKAENVFIVSNMYVKLGDFGFSKCVAPDAALTTFCGSPPYAAPELFVADSYTGPAVDLWALGVLLFYMVTGSLPFKADSLHKIKRLILSGDYRIPAYVSNDCQTLISGLLATNVERRYTVSQAKSSKWFSDIDWQHLMKHKDPTPDEIDDASARYLLKKWWDVDSYELDKALSEGPKNKLTGIYRILRSKGLQYKKDPTLPDQKYKNKRGRVKRNGSCSTGKNKPRPASVSHKELTTVDLRDQKSIKNGENSTRTCNIL</sequence>
<keyword evidence="6" id="KW-0808">Transferase</keyword>
<dbReference type="GO" id="GO:0035556">
    <property type="term" value="P:intracellular signal transduction"/>
    <property type="evidence" value="ECO:0007669"/>
    <property type="project" value="TreeGrafter"/>
</dbReference>
<dbReference type="SUPFAM" id="SSF56112">
    <property type="entry name" value="Protein kinase-like (PK-like)"/>
    <property type="match status" value="1"/>
</dbReference>
<dbReference type="RefSeq" id="XP_051072097.1">
    <property type="nucleotide sequence ID" value="XM_051211967.1"/>
</dbReference>
<dbReference type="AlphaFoldDB" id="A0A922LRK0"/>
<dbReference type="GO" id="GO:0005524">
    <property type="term" value="F:ATP binding"/>
    <property type="evidence" value="ECO:0007669"/>
    <property type="project" value="UniProtKB-UniRule"/>
</dbReference>
<dbReference type="Pfam" id="PF00069">
    <property type="entry name" value="Pkinase"/>
    <property type="match status" value="1"/>
</dbReference>
<keyword evidence="1 3" id="KW-0547">Nucleotide-binding</keyword>
<dbReference type="GO" id="GO:0000226">
    <property type="term" value="P:microtubule cytoskeleton organization"/>
    <property type="evidence" value="ECO:0007669"/>
    <property type="project" value="TreeGrafter"/>
</dbReference>
<dbReference type="PROSITE" id="PS00108">
    <property type="entry name" value="PROTEIN_KINASE_ST"/>
    <property type="match status" value="1"/>
</dbReference>
<dbReference type="EMBL" id="AMPZ03000002">
    <property type="protein sequence ID" value="KAH9592002.1"/>
    <property type="molecule type" value="Genomic_DNA"/>
</dbReference>
<dbReference type="SMART" id="SM00220">
    <property type="entry name" value="S_TKc"/>
    <property type="match status" value="1"/>
</dbReference>
<feature type="region of interest" description="Disordered" evidence="4">
    <location>
        <begin position="496"/>
        <end position="535"/>
    </location>
</feature>
<dbReference type="GO" id="GO:0050321">
    <property type="term" value="F:tau-protein kinase activity"/>
    <property type="evidence" value="ECO:0007669"/>
    <property type="project" value="TreeGrafter"/>
</dbReference>
<dbReference type="PROSITE" id="PS50011">
    <property type="entry name" value="PROTEIN_KINASE_DOM"/>
    <property type="match status" value="1"/>
</dbReference>
<name>A0A922LRK0_SCHHA</name>
<feature type="compositionally biased region" description="Basic and acidic residues" evidence="4">
    <location>
        <begin position="496"/>
        <end position="506"/>
    </location>
</feature>
<dbReference type="InterPro" id="IPR008271">
    <property type="entry name" value="Ser/Thr_kinase_AS"/>
</dbReference>
<evidence type="ECO:0000256" key="4">
    <source>
        <dbReference type="SAM" id="MobiDB-lite"/>
    </source>
</evidence>
<keyword evidence="7" id="KW-1185">Reference proteome</keyword>
<dbReference type="FunFam" id="1.10.510.10:FF:000571">
    <property type="entry name" value="Maternal embryonic leucine zipper kinase"/>
    <property type="match status" value="1"/>
</dbReference>
<feature type="compositionally biased region" description="Polar residues" evidence="4">
    <location>
        <begin position="120"/>
        <end position="129"/>
    </location>
</feature>
<reference evidence="6" key="1">
    <citation type="journal article" date="2012" name="Nat. Genet.">
        <title>Whole-genome sequence of Schistosoma haematobium.</title>
        <authorList>
            <person name="Young N.D."/>
            <person name="Jex A.R."/>
            <person name="Li B."/>
            <person name="Liu S."/>
            <person name="Yang L."/>
            <person name="Xiong Z."/>
            <person name="Li Y."/>
            <person name="Cantacessi C."/>
            <person name="Hall R.S."/>
            <person name="Xu X."/>
            <person name="Chen F."/>
            <person name="Wu X."/>
            <person name="Zerlotini A."/>
            <person name="Oliveira G."/>
            <person name="Hofmann A."/>
            <person name="Zhang G."/>
            <person name="Fang X."/>
            <person name="Kang Y."/>
            <person name="Campbell B.E."/>
            <person name="Loukas A."/>
            <person name="Ranganathan S."/>
            <person name="Rollinson D."/>
            <person name="Rinaldi G."/>
            <person name="Brindley P.J."/>
            <person name="Yang H."/>
            <person name="Wang J."/>
            <person name="Wang J."/>
            <person name="Gasser R.B."/>
        </authorList>
    </citation>
    <scope>NUCLEOTIDE SEQUENCE</scope>
</reference>
<accession>A0A922LRK0</accession>
<dbReference type="GeneID" id="24595888"/>
<dbReference type="CTD" id="24595888"/>
<dbReference type="OrthoDB" id="193931at2759"/>
<dbReference type="Proteomes" id="UP000471633">
    <property type="component" value="Unassembled WGS sequence"/>
</dbReference>
<proteinExistence type="predicted"/>
<keyword evidence="2 3" id="KW-0067">ATP-binding</keyword>
<feature type="binding site" evidence="3">
    <location>
        <position position="208"/>
    </location>
    <ligand>
        <name>ATP</name>
        <dbReference type="ChEBI" id="CHEBI:30616"/>
    </ligand>
</feature>
<dbReference type="InterPro" id="IPR017441">
    <property type="entry name" value="Protein_kinase_ATP_BS"/>
</dbReference>
<gene>
    <name evidence="6" type="primary">NIM1_1</name>
    <name evidence="6" type="ORF">MS3_00004076</name>
</gene>
<dbReference type="GO" id="GO:0005737">
    <property type="term" value="C:cytoplasm"/>
    <property type="evidence" value="ECO:0007669"/>
    <property type="project" value="TreeGrafter"/>
</dbReference>
<dbReference type="KEGG" id="shx:MS3_00004076"/>
<dbReference type="PANTHER" id="PTHR24346">
    <property type="entry name" value="MAP/MICROTUBULE AFFINITY-REGULATING KINASE"/>
    <property type="match status" value="1"/>
</dbReference>
<reference evidence="6" key="3">
    <citation type="submission" date="2021-06" db="EMBL/GenBank/DDBJ databases">
        <title>Chromosome-level genome assembly for S. haematobium.</title>
        <authorList>
            <person name="Stroehlein A.J."/>
        </authorList>
    </citation>
    <scope>NUCLEOTIDE SEQUENCE</scope>
</reference>
<evidence type="ECO:0000313" key="6">
    <source>
        <dbReference type="EMBL" id="KAH9592002.1"/>
    </source>
</evidence>
<evidence type="ECO:0000256" key="3">
    <source>
        <dbReference type="PROSITE-ProRule" id="PRU10141"/>
    </source>
</evidence>
<evidence type="ECO:0000256" key="1">
    <source>
        <dbReference type="ARBA" id="ARBA00022741"/>
    </source>
</evidence>